<dbReference type="EMBL" id="CP002385">
    <property type="protein sequence ID" value="ADT97568.1"/>
    <property type="molecule type" value="Genomic_DNA"/>
</dbReference>
<dbReference type="Pfam" id="PF13589">
    <property type="entry name" value="HATPase_c_3"/>
    <property type="match status" value="1"/>
</dbReference>
<dbReference type="RefSeq" id="WP_013470722.1">
    <property type="nucleotide sequence ID" value="NC_014814.1"/>
</dbReference>
<dbReference type="SUPFAM" id="SSF55874">
    <property type="entry name" value="ATPase domain of HSP90 chaperone/DNA topoisomerase II/histidine kinase"/>
    <property type="match status" value="1"/>
</dbReference>
<accession>E6TDI8</accession>
<reference evidence="1 2" key="1">
    <citation type="journal article" date="2011" name="Stand. Genomic Sci.">
        <title>Complete genome sequence of Mycobacterium sp. strain (Spyr1) and reclassification to Mycobacterium gilvum Spyr1.</title>
        <authorList>
            <person name="Kallimanis A."/>
            <person name="Karabika E."/>
            <person name="Mavromatis K."/>
            <person name="Lapidus A."/>
            <person name="Labutti K.M."/>
            <person name="Liolios K."/>
            <person name="Ivanova N."/>
            <person name="Goodwin L."/>
            <person name="Woyke T."/>
            <person name="Velentzas A.D."/>
            <person name="Perisynakis A."/>
            <person name="Ouzounis C.C."/>
            <person name="Kyrpides N.C."/>
            <person name="Koukkou A.I."/>
            <person name="Drainas C."/>
        </authorList>
    </citation>
    <scope>NUCLEOTIDE SEQUENCE [LARGE SCALE GENOMIC DNA]</scope>
    <source>
        <strain evidence="2">DSM 45189 / LMG 24558 / Spyr1</strain>
    </source>
</reference>
<dbReference type="AlphaFoldDB" id="E6TDI8"/>
<dbReference type="Proteomes" id="UP000008916">
    <property type="component" value="Chromosome"/>
</dbReference>
<dbReference type="KEGG" id="msp:Mspyr1_08720"/>
<evidence type="ECO:0000313" key="2">
    <source>
        <dbReference type="Proteomes" id="UP000008916"/>
    </source>
</evidence>
<name>E6TDI8_MYCSR</name>
<evidence type="ECO:0000313" key="1">
    <source>
        <dbReference type="EMBL" id="ADT97568.1"/>
    </source>
</evidence>
<organism evidence="1 2">
    <name type="scientific">Mycolicibacterium gilvum (strain DSM 45189 / LMG 24558 / Spyr1)</name>
    <name type="common">Mycobacterium gilvum</name>
    <dbReference type="NCBI Taxonomy" id="278137"/>
    <lineage>
        <taxon>Bacteria</taxon>
        <taxon>Bacillati</taxon>
        <taxon>Actinomycetota</taxon>
        <taxon>Actinomycetes</taxon>
        <taxon>Mycobacteriales</taxon>
        <taxon>Mycobacteriaceae</taxon>
        <taxon>Mycolicibacterium</taxon>
    </lineage>
</organism>
<proteinExistence type="predicted"/>
<gene>
    <name evidence="1" type="ordered locus">Mspyr1_08720</name>
</gene>
<dbReference type="InterPro" id="IPR036890">
    <property type="entry name" value="HATPase_C_sf"/>
</dbReference>
<protein>
    <submittedName>
        <fullName evidence="1">DNA mismatch repair enzyme (Predicted ATPase)</fullName>
    </submittedName>
</protein>
<sequence length="504" mass="56726">MARTKKTNDVLERIVLPPDPGLVKSLGAHHSLPTAVADLVDNSVDAKATRVLIVFEIENQSATGLTIVDNGRGMNEKQADNAMRLGRQRKYEDDAQGHFGIGLKAAAFSHADTLTVYTRPGSGSFHGRRLRKKDVQRDYSCEILHPEAVERDAKPWFEQLSTRSGTVVQLADARFPNFTGTKLDSWLNEMRADLRMHLGLIYHRLITRDRLRIEIVTFDHDLGESGVPEDVPSIDPFDFAASAVTGYPKTLIAKVENTEIKLSCHIVPPKASGPEYRLYGKDGAQHQGFFIYRNDRLLQVGGWNHVTTADKSLALARVAIDDFASIQPFVQMTPEKNAIRFRAELQSALMAAKTRSVSFDSYLARSAEVLVESKKRKHARQPVVEPGRGIHEEVRRAIHAEAPIRKNVDPVEIRWRPMASGRFMELDRNSRTVNLNRRYRDLFTSGTNGISDAPLLKSLVYLLTEDHFAGERWGPRDKDLIDLWNTVLDTAIQTELAYREGRSQ</sequence>
<keyword evidence="2" id="KW-1185">Reference proteome</keyword>
<dbReference type="Gene3D" id="3.30.565.10">
    <property type="entry name" value="Histidine kinase-like ATPase, C-terminal domain"/>
    <property type="match status" value="1"/>
</dbReference>
<dbReference type="HOGENOM" id="CLU_041021_0_0_11"/>